<gene>
    <name evidence="2" type="ORF">MNBD_GAMMA06-1089</name>
</gene>
<name>A0A3B0X3N8_9ZZZZ</name>
<evidence type="ECO:0000256" key="1">
    <source>
        <dbReference type="SAM" id="MobiDB-lite"/>
    </source>
</evidence>
<dbReference type="AlphaFoldDB" id="A0A3B0X3N8"/>
<reference evidence="2" key="1">
    <citation type="submission" date="2018-06" db="EMBL/GenBank/DDBJ databases">
        <authorList>
            <person name="Zhirakovskaya E."/>
        </authorList>
    </citation>
    <scope>NUCLEOTIDE SEQUENCE</scope>
</reference>
<organism evidence="2">
    <name type="scientific">hydrothermal vent metagenome</name>
    <dbReference type="NCBI Taxonomy" id="652676"/>
    <lineage>
        <taxon>unclassified sequences</taxon>
        <taxon>metagenomes</taxon>
        <taxon>ecological metagenomes</taxon>
    </lineage>
</organism>
<protein>
    <recommendedName>
        <fullName evidence="3">DnaK-related protein</fullName>
    </recommendedName>
</protein>
<dbReference type="EMBL" id="UOFD01000026">
    <property type="protein sequence ID" value="VAW51266.1"/>
    <property type="molecule type" value="Genomic_DNA"/>
</dbReference>
<evidence type="ECO:0008006" key="3">
    <source>
        <dbReference type="Google" id="ProtNLM"/>
    </source>
</evidence>
<sequence>MKFNVPEQKPASANATPSHPRKLKKVLSALPNSNMGELTKQTFLILRDLNRQEMPAKQRLENLEMVRALTRNIFDNLKKYFINRTLPLPDKSQKIVNLNQSILQELIYGYEIIVDEAANKNNNKIDSKMLSTAICRAIGYLSEMLLRSSEVYEPCPKNLWSDVHQLFVYAESKELTEKAVIDNERKLGKLTIDSSYKQILLFSLARPIALRQRDNERVFKELFDWSKYSMIQRNASVNMIDNIFCMHIHEDSAPNYLVKKDLAEDIIIRTLDASKLVSHLNDLIDQQSKQKQKIAVGDELPLETLNALVASWGTSVKRRFSRADRHGHINVAIGLSRIAKTMRDSVKSENIFDTKSGFVRTSASTKQDPNFTLETINDTDENSDYMTHTEVGAVENNSWDMVAKGRALTNTYANRHKNNTDEQFRKRQKNTDSHWQIVNISAGGYCLCWNSDDTSKAQIGELIALQEFDTKNNFEWRVGVIRWMQFTQENGLEIGVQIISPKVVAATAQRVNRPNEIPFECLMLPGIKAIKQASSTILPSHAFKTTDKLTVRVLENKIEITLDEIKEHTGSFTQFTYKNTELDRRIKKQVKKEEANKNKEDFDELWSSL</sequence>
<proteinExistence type="predicted"/>
<accession>A0A3B0X3N8</accession>
<feature type="region of interest" description="Disordered" evidence="1">
    <location>
        <begin position="1"/>
        <end position="22"/>
    </location>
</feature>
<evidence type="ECO:0000313" key="2">
    <source>
        <dbReference type="EMBL" id="VAW51266.1"/>
    </source>
</evidence>